<evidence type="ECO:0000313" key="3">
    <source>
        <dbReference type="Proteomes" id="UP000190541"/>
    </source>
</evidence>
<organism evidence="2 3">
    <name type="scientific">Parapedobacter luteus</name>
    <dbReference type="NCBI Taxonomy" id="623280"/>
    <lineage>
        <taxon>Bacteria</taxon>
        <taxon>Pseudomonadati</taxon>
        <taxon>Bacteroidota</taxon>
        <taxon>Sphingobacteriia</taxon>
        <taxon>Sphingobacteriales</taxon>
        <taxon>Sphingobacteriaceae</taxon>
        <taxon>Parapedobacter</taxon>
    </lineage>
</organism>
<accession>A0A1T5B3N3</accession>
<sequence>MSRQQPVQYAFFSTFANGVIMRVVPGMIMGMNMRKSIVPNDEHHGQQHQSYL</sequence>
<dbReference type="Proteomes" id="UP000190541">
    <property type="component" value="Unassembled WGS sequence"/>
</dbReference>
<evidence type="ECO:0000256" key="1">
    <source>
        <dbReference type="SAM" id="Phobius"/>
    </source>
</evidence>
<keyword evidence="1" id="KW-0812">Transmembrane</keyword>
<gene>
    <name evidence="2" type="ORF">SAMN05660226_01325</name>
</gene>
<name>A0A1T5B3N3_9SPHI</name>
<dbReference type="STRING" id="623280.SAMN05660226_01325"/>
<feature type="transmembrane region" description="Helical" evidence="1">
    <location>
        <begin position="6"/>
        <end position="25"/>
    </location>
</feature>
<keyword evidence="1" id="KW-0472">Membrane</keyword>
<dbReference type="AlphaFoldDB" id="A0A1T5B3N3"/>
<keyword evidence="1" id="KW-1133">Transmembrane helix</keyword>
<evidence type="ECO:0000313" key="2">
    <source>
        <dbReference type="EMBL" id="SKB41878.1"/>
    </source>
</evidence>
<protein>
    <submittedName>
        <fullName evidence="2">Uncharacterized protein</fullName>
    </submittedName>
</protein>
<proteinExistence type="predicted"/>
<dbReference type="EMBL" id="FUYS01000002">
    <property type="protein sequence ID" value="SKB41878.1"/>
    <property type="molecule type" value="Genomic_DNA"/>
</dbReference>
<reference evidence="2 3" key="1">
    <citation type="submission" date="2017-02" db="EMBL/GenBank/DDBJ databases">
        <authorList>
            <person name="Peterson S.W."/>
        </authorList>
    </citation>
    <scope>NUCLEOTIDE SEQUENCE [LARGE SCALE GENOMIC DNA]</scope>
    <source>
        <strain evidence="2 3">DSM 22899</strain>
    </source>
</reference>
<keyword evidence="3" id="KW-1185">Reference proteome</keyword>